<dbReference type="RefSeq" id="WP_010056203.1">
    <property type="nucleotide sequence ID" value="NZ_CP013738.1"/>
</dbReference>
<dbReference type="AlphaFoldDB" id="A0A0U3LP95"/>
<feature type="domain" description="CBS" evidence="4">
    <location>
        <begin position="12"/>
        <end position="69"/>
    </location>
</feature>
<evidence type="ECO:0008006" key="7">
    <source>
        <dbReference type="Google" id="ProtNLM"/>
    </source>
</evidence>
<evidence type="ECO:0000259" key="3">
    <source>
        <dbReference type="PROSITE" id="PS50914"/>
    </source>
</evidence>
<dbReference type="InterPro" id="IPR007055">
    <property type="entry name" value="BON_dom"/>
</dbReference>
<organism evidence="5 6">
    <name type="scientific">Streptomyces globisporus C-1027</name>
    <dbReference type="NCBI Taxonomy" id="1172567"/>
    <lineage>
        <taxon>Bacteria</taxon>
        <taxon>Bacillati</taxon>
        <taxon>Actinomycetota</taxon>
        <taxon>Actinomycetes</taxon>
        <taxon>Kitasatosporales</taxon>
        <taxon>Streptomycetaceae</taxon>
        <taxon>Streptomyces</taxon>
    </lineage>
</organism>
<dbReference type="Pfam" id="PF04972">
    <property type="entry name" value="BON"/>
    <property type="match status" value="1"/>
</dbReference>
<keyword evidence="1 2" id="KW-0129">CBS domain</keyword>
<dbReference type="STRING" id="1172567.WQO_03525"/>
<dbReference type="PROSITE" id="PS51371">
    <property type="entry name" value="CBS"/>
    <property type="match status" value="2"/>
</dbReference>
<evidence type="ECO:0000259" key="4">
    <source>
        <dbReference type="PROSITE" id="PS51371"/>
    </source>
</evidence>
<feature type="domain" description="BON" evidence="3">
    <location>
        <begin position="145"/>
        <end position="214"/>
    </location>
</feature>
<dbReference type="SUPFAM" id="SSF54631">
    <property type="entry name" value="CBS-domain pair"/>
    <property type="match status" value="1"/>
</dbReference>
<gene>
    <name evidence="5" type="ORF">WQO_03525</name>
</gene>
<proteinExistence type="predicted"/>
<evidence type="ECO:0000313" key="5">
    <source>
        <dbReference type="EMBL" id="ALU92498.1"/>
    </source>
</evidence>
<name>A0A0U3LP95_STRGL</name>
<sequence>MTPHPYTVADVMTRKVIAVARTASFKDIVTAMSRWSVSALPVVEGEGHVVGVVSEADLLPKEEFHERSPGLLEQMHRLDATAKAGSLTAEDLMTRPALTIGPDATLPQAARLMATRGVKRLPVVEGDVLRGIVSRSDLLKVFLRPDDEIAEDVREQVVARLFPVSQQKVSVQADAGVVTMSGLVREARLIPVAARLARACAGVVDVRCELTAAETR</sequence>
<evidence type="ECO:0000256" key="2">
    <source>
        <dbReference type="PROSITE-ProRule" id="PRU00703"/>
    </source>
</evidence>
<accession>A0A0U3LP95</accession>
<dbReference type="GeneID" id="27781367"/>
<dbReference type="Pfam" id="PF00571">
    <property type="entry name" value="CBS"/>
    <property type="match status" value="2"/>
</dbReference>
<evidence type="ECO:0000256" key="1">
    <source>
        <dbReference type="ARBA" id="ARBA00023122"/>
    </source>
</evidence>
<dbReference type="CDD" id="cd04586">
    <property type="entry name" value="CBS_pair_BON_assoc"/>
    <property type="match status" value="1"/>
</dbReference>
<dbReference type="SMART" id="SM00116">
    <property type="entry name" value="CBS"/>
    <property type="match status" value="2"/>
</dbReference>
<dbReference type="PROSITE" id="PS50914">
    <property type="entry name" value="BON"/>
    <property type="match status" value="1"/>
</dbReference>
<reference evidence="5 6" key="1">
    <citation type="journal article" date="2012" name="J. Bacteriol.">
        <title>Draft genome sequence of Streptomyces globisporus C-1027, which produces an antitumor antibiotic consisting of a nine-membered enediyne with a chromoprotein.</title>
        <authorList>
            <person name="Wang L."/>
            <person name="Wang S."/>
            <person name="He Q."/>
            <person name="Yu T."/>
            <person name="Li Q."/>
            <person name="Hong B."/>
        </authorList>
    </citation>
    <scope>NUCLEOTIDE SEQUENCE [LARGE SCALE GENOMIC DNA]</scope>
    <source>
        <strain evidence="5 6">C-1027</strain>
    </source>
</reference>
<dbReference type="PIRSF" id="PIRSF036990">
    <property type="entry name" value="UCP036990_CBS_BON"/>
    <property type="match status" value="1"/>
</dbReference>
<dbReference type="InterPro" id="IPR000644">
    <property type="entry name" value="CBS_dom"/>
</dbReference>
<feature type="domain" description="CBS" evidence="4">
    <location>
        <begin position="93"/>
        <end position="148"/>
    </location>
</feature>
<protein>
    <recommendedName>
        <fullName evidence="7">CBS domain-containing protein</fullName>
    </recommendedName>
</protein>
<dbReference type="Gene3D" id="3.10.580.10">
    <property type="entry name" value="CBS-domain"/>
    <property type="match status" value="1"/>
</dbReference>
<dbReference type="Proteomes" id="UP000064183">
    <property type="component" value="Chromosome"/>
</dbReference>
<dbReference type="InterPro" id="IPR051257">
    <property type="entry name" value="Diverse_CBS-Domain"/>
</dbReference>
<dbReference type="InterPro" id="IPR017080">
    <property type="entry name" value="UCP036990_CBS_BON"/>
</dbReference>
<dbReference type="InterPro" id="IPR046342">
    <property type="entry name" value="CBS_dom_sf"/>
</dbReference>
<evidence type="ECO:0000313" key="6">
    <source>
        <dbReference type="Proteomes" id="UP000064183"/>
    </source>
</evidence>
<dbReference type="EMBL" id="CP013738">
    <property type="protein sequence ID" value="ALU92498.1"/>
    <property type="molecule type" value="Genomic_DNA"/>
</dbReference>
<dbReference type="PANTHER" id="PTHR43080">
    <property type="entry name" value="CBS DOMAIN-CONTAINING PROTEIN CBSX3, MITOCHONDRIAL"/>
    <property type="match status" value="1"/>
</dbReference>
<dbReference type="PANTHER" id="PTHR43080:SF29">
    <property type="entry name" value="OS02G0818000 PROTEIN"/>
    <property type="match status" value="1"/>
</dbReference>
<dbReference type="KEGG" id="sgb:WQO_03525"/>